<evidence type="ECO:0000313" key="2">
    <source>
        <dbReference type="Proteomes" id="UP000631300"/>
    </source>
</evidence>
<dbReference type="EMBL" id="BMXP01000002">
    <property type="protein sequence ID" value="GGW80847.1"/>
    <property type="molecule type" value="Genomic_DNA"/>
</dbReference>
<dbReference type="AlphaFoldDB" id="A0A918JGV8"/>
<proteinExistence type="predicted"/>
<reference evidence="1" key="1">
    <citation type="journal article" date="2014" name="Int. J. Syst. Evol. Microbiol.">
        <title>Complete genome sequence of Corynebacterium casei LMG S-19264T (=DSM 44701T), isolated from a smear-ripened cheese.</title>
        <authorList>
            <consortium name="US DOE Joint Genome Institute (JGI-PGF)"/>
            <person name="Walter F."/>
            <person name="Albersmeier A."/>
            <person name="Kalinowski J."/>
            <person name="Ruckert C."/>
        </authorList>
    </citation>
    <scope>NUCLEOTIDE SEQUENCE</scope>
    <source>
        <strain evidence="1">KCTC 22164</strain>
    </source>
</reference>
<reference evidence="1" key="2">
    <citation type="submission" date="2020-09" db="EMBL/GenBank/DDBJ databases">
        <authorList>
            <person name="Sun Q."/>
            <person name="Kim S."/>
        </authorList>
    </citation>
    <scope>NUCLEOTIDE SEQUENCE</scope>
    <source>
        <strain evidence="1">KCTC 22164</strain>
    </source>
</reference>
<accession>A0A918JGV8</accession>
<evidence type="ECO:0008006" key="3">
    <source>
        <dbReference type="Google" id="ProtNLM"/>
    </source>
</evidence>
<evidence type="ECO:0000313" key="1">
    <source>
        <dbReference type="EMBL" id="GGW80847.1"/>
    </source>
</evidence>
<dbReference type="Proteomes" id="UP000631300">
    <property type="component" value="Unassembled WGS sequence"/>
</dbReference>
<name>A0A918JGV8_9ALTE</name>
<organism evidence="1 2">
    <name type="scientific">Alteromonas halophila</name>
    <dbReference type="NCBI Taxonomy" id="516698"/>
    <lineage>
        <taxon>Bacteria</taxon>
        <taxon>Pseudomonadati</taxon>
        <taxon>Pseudomonadota</taxon>
        <taxon>Gammaproteobacteria</taxon>
        <taxon>Alteromonadales</taxon>
        <taxon>Alteromonadaceae</taxon>
        <taxon>Alteromonas/Salinimonas group</taxon>
        <taxon>Alteromonas</taxon>
    </lineage>
</organism>
<sequence>MFMSPAPGLNRLLFFLLAITGYVQADEIVYTRAFDGSEYGYYHRDLLRHALAVTPEFGDTDVVAHSHPMPQGRQIVTLKRNQADVMWSMTSDEREAQLIPVRLPLLKGLAGYRLLIIRKDRQTDFPASLALPGLKQKTAIQGNDWPDLIILKRQGFSVEGIDWSEWYGAMFNMVERGVVDSFPRNIIEVSRDLARYESQVLTLERYHIIRYPTYEYLFVRPSAPQLARRIAVGLSRMIKSGEMEALFMRHENHRQAMTILNDDARTIHDIANPTLSYSLDYARWDLQPHKAATALLTKSK</sequence>
<protein>
    <recommendedName>
        <fullName evidence="3">Solute-binding protein family 3/N-terminal domain-containing protein</fullName>
    </recommendedName>
</protein>
<dbReference type="SUPFAM" id="SSF53850">
    <property type="entry name" value="Periplasmic binding protein-like II"/>
    <property type="match status" value="1"/>
</dbReference>
<keyword evidence="2" id="KW-1185">Reference proteome</keyword>
<comment type="caution">
    <text evidence="1">The sequence shown here is derived from an EMBL/GenBank/DDBJ whole genome shotgun (WGS) entry which is preliminary data.</text>
</comment>
<gene>
    <name evidence="1" type="ORF">GCM10007391_12320</name>
</gene>